<sequence>MTETSKDNGQQFTGNWVTETYKRAEIERKEREEANRQQSKEFFDKMRDKANAEADEIKRLTKQVAERNYNENMLKRDKEIESAKQKAMQQIESEYESKHGVSSDKTDGINQAWSNLLKGL</sequence>
<accession>A0A2A5S2X6</accession>
<keyword evidence="3" id="KW-1185">Reference proteome</keyword>
<evidence type="ECO:0000313" key="3">
    <source>
        <dbReference type="Proteomes" id="UP000218282"/>
    </source>
</evidence>
<dbReference type="EMBL" id="JXJW01000005">
    <property type="protein sequence ID" value="PCS07877.1"/>
    <property type="molecule type" value="Genomic_DNA"/>
</dbReference>
<comment type="caution">
    <text evidence="2">The sequence shown here is derived from an EMBL/GenBank/DDBJ whole genome shotgun (WGS) entry which is preliminary data.</text>
</comment>
<feature type="region of interest" description="Disordered" evidence="1">
    <location>
        <begin position="27"/>
        <end position="47"/>
    </location>
</feature>
<dbReference type="AlphaFoldDB" id="A0A2A5S2X6"/>
<evidence type="ECO:0000256" key="1">
    <source>
        <dbReference type="SAM" id="MobiDB-lite"/>
    </source>
</evidence>
<evidence type="ECO:0000313" key="2">
    <source>
        <dbReference type="EMBL" id="PCS07877.1"/>
    </source>
</evidence>
<organism evidence="2 3">
    <name type="scientific">Pseudolactococcus piscium</name>
    <dbReference type="NCBI Taxonomy" id="1364"/>
    <lineage>
        <taxon>Bacteria</taxon>
        <taxon>Bacillati</taxon>
        <taxon>Bacillota</taxon>
        <taxon>Bacilli</taxon>
        <taxon>Lactobacillales</taxon>
        <taxon>Streptococcaceae</taxon>
        <taxon>Pseudolactococcus</taxon>
    </lineage>
</organism>
<proteinExistence type="predicted"/>
<protein>
    <submittedName>
        <fullName evidence="2">Phage protein</fullName>
    </submittedName>
</protein>
<dbReference type="Proteomes" id="UP000218282">
    <property type="component" value="Unassembled WGS sequence"/>
</dbReference>
<reference evidence="2 3" key="1">
    <citation type="submission" date="2014-12" db="EMBL/GenBank/DDBJ databases">
        <title>Draft genome sequences of 10 type strains of Lactococcus.</title>
        <authorList>
            <person name="Sun Z."/>
            <person name="Zhong Z."/>
            <person name="Liu W."/>
            <person name="Zhang W."/>
            <person name="Zhang H."/>
        </authorList>
    </citation>
    <scope>NUCLEOTIDE SEQUENCE [LARGE SCALE GENOMIC DNA]</scope>
    <source>
        <strain evidence="2 3">DSM 6634</strain>
    </source>
</reference>
<gene>
    <name evidence="2" type="ORF">RU86_GL001934</name>
</gene>
<dbReference type="RefSeq" id="WP_096814144.1">
    <property type="nucleotide sequence ID" value="NZ_JXJW01000005.1"/>
</dbReference>
<name>A0A2A5S2X6_9LACT</name>